<evidence type="ECO:0000256" key="1">
    <source>
        <dbReference type="SAM" id="Phobius"/>
    </source>
</evidence>
<dbReference type="InterPro" id="IPR043128">
    <property type="entry name" value="Rev_trsase/Diguanyl_cyclase"/>
</dbReference>
<dbReference type="InterPro" id="IPR035919">
    <property type="entry name" value="EAL_sf"/>
</dbReference>
<dbReference type="Gene3D" id="3.30.450.20">
    <property type="entry name" value="PAS domain"/>
    <property type="match status" value="1"/>
</dbReference>
<dbReference type="RefSeq" id="WP_307275364.1">
    <property type="nucleotide sequence ID" value="NZ_JAUSZT010000001.1"/>
</dbReference>
<dbReference type="PANTHER" id="PTHR33121">
    <property type="entry name" value="CYCLIC DI-GMP PHOSPHODIESTERASE PDEF"/>
    <property type="match status" value="1"/>
</dbReference>
<dbReference type="InterPro" id="IPR001633">
    <property type="entry name" value="EAL_dom"/>
</dbReference>
<comment type="caution">
    <text evidence="4">The sequence shown here is derived from an EMBL/GenBank/DDBJ whole genome shotgun (WGS) entry which is preliminary data.</text>
</comment>
<dbReference type="EMBL" id="JAUSZT010000001">
    <property type="protein sequence ID" value="MDQ0994892.1"/>
    <property type="molecule type" value="Genomic_DNA"/>
</dbReference>
<feature type="domain" description="EAL" evidence="2">
    <location>
        <begin position="562"/>
        <end position="817"/>
    </location>
</feature>
<evidence type="ECO:0000313" key="4">
    <source>
        <dbReference type="EMBL" id="MDQ0994892.1"/>
    </source>
</evidence>
<name>A0ABU0S289_9HYPH</name>
<sequence length="826" mass="91702">METDSGKSLDTSRQRIFGVPVVAVIGLPLLALLIVLFLGFSLILQTQRTDLTKTYADRTAEFLARDIANQLGHLVTPLEEYADAFASRVKAAGCSNAECVFSFIEADRATPERVPIQVSVLRFGASNGHLLSVFKIKETDRDFKGQGKTQSDNPSRLLVTRPDRPMQERDFNLFERGWYRGGIVGRTPTWSAPYVVNNTSDLCASTQGSVWTMTRVLPIFGPDRKPLGVLALDMCVNRISAFLSSATGNTVQEISVFTPSGEELSVSGGQFTIGRDTSKISADLGNAVSLDKFDLKGWRVVVTLGDELSAKADWDWYYTAVCLIGLAISIALTAWAASFVVNPLMRLSRAVTDVGNLNLDTPISVPTNIREVGLLASVIERMRLVLQRNQTRLEFLAYHDPASGFLNQAGLVKEYDLLVGKEGQIDLILIKICNYHQIASIFGDEVLARMISSKIDKLQATLAGGVVGCLNNNLIAYIYPSDEGVDIPLMRKMLAEMRLPYENEGIRISPVIACSVAQKQGQIEPFGSLLRRANGAMYHAEDTKSEDAVWHNSALIQDLRAALDFGGDITRAIGRGEFSVRYRPVVDLRTGRICEAHTSVIWHHPEFGDIKSHKFIPIFEQNGSILHLGLFIMSRAFEFLHNFKKYYPDNKLLIGIKLSFPQLMDPLFIERIRELQAEWGVNASEVNFIISQNIAMLDDQQIFRVMRRLRDIGFRLIVDQFAMSHSTVNGAMALQYDGMMIGSEAYRNIDQPGPERVILSAVCELAGKLDMERIAVGIDTHAIIEPLVKCGCNFGRGPWFGHSGSEQEFLSRYDENAAMFSNEPAH</sequence>
<dbReference type="PROSITE" id="PS50883">
    <property type="entry name" value="EAL"/>
    <property type="match status" value="1"/>
</dbReference>
<dbReference type="SUPFAM" id="SSF141868">
    <property type="entry name" value="EAL domain-like"/>
    <property type="match status" value="1"/>
</dbReference>
<evidence type="ECO:0000259" key="2">
    <source>
        <dbReference type="PROSITE" id="PS50883"/>
    </source>
</evidence>
<keyword evidence="5" id="KW-1185">Reference proteome</keyword>
<dbReference type="SMART" id="SM00052">
    <property type="entry name" value="EAL"/>
    <property type="match status" value="1"/>
</dbReference>
<accession>A0ABU0S289</accession>
<reference evidence="4 5" key="1">
    <citation type="submission" date="2023-07" db="EMBL/GenBank/DDBJ databases">
        <title>Comparative genomics of wheat-associated soil bacteria to identify genetic determinants of phenazine resistance.</title>
        <authorList>
            <person name="Mouncey N."/>
        </authorList>
    </citation>
    <scope>NUCLEOTIDE SEQUENCE [LARGE SCALE GENOMIC DNA]</scope>
    <source>
        <strain evidence="4 5">W4I11</strain>
    </source>
</reference>
<dbReference type="SMART" id="SM00304">
    <property type="entry name" value="HAMP"/>
    <property type="match status" value="1"/>
</dbReference>
<dbReference type="PROSITE" id="PS50885">
    <property type="entry name" value="HAMP"/>
    <property type="match status" value="1"/>
</dbReference>
<feature type="transmembrane region" description="Helical" evidence="1">
    <location>
        <begin position="316"/>
        <end position="341"/>
    </location>
</feature>
<proteinExistence type="predicted"/>
<evidence type="ECO:0000259" key="3">
    <source>
        <dbReference type="PROSITE" id="PS50885"/>
    </source>
</evidence>
<keyword evidence="1" id="KW-1133">Transmembrane helix</keyword>
<dbReference type="InterPro" id="IPR050706">
    <property type="entry name" value="Cyclic-di-GMP_PDE-like"/>
</dbReference>
<gene>
    <name evidence="4" type="ORF">QFZ34_000069</name>
</gene>
<dbReference type="CDD" id="cd06225">
    <property type="entry name" value="HAMP"/>
    <property type="match status" value="1"/>
</dbReference>
<dbReference type="PANTHER" id="PTHR33121:SF70">
    <property type="entry name" value="SIGNALING PROTEIN YKOW"/>
    <property type="match status" value="1"/>
</dbReference>
<feature type="transmembrane region" description="Helical" evidence="1">
    <location>
        <begin position="21"/>
        <end position="44"/>
    </location>
</feature>
<organism evidence="4 5">
    <name type="scientific">Phyllobacterium ifriqiyense</name>
    <dbReference type="NCBI Taxonomy" id="314238"/>
    <lineage>
        <taxon>Bacteria</taxon>
        <taxon>Pseudomonadati</taxon>
        <taxon>Pseudomonadota</taxon>
        <taxon>Alphaproteobacteria</taxon>
        <taxon>Hyphomicrobiales</taxon>
        <taxon>Phyllobacteriaceae</taxon>
        <taxon>Phyllobacterium</taxon>
    </lineage>
</organism>
<keyword evidence="1" id="KW-0472">Membrane</keyword>
<evidence type="ECO:0000313" key="5">
    <source>
        <dbReference type="Proteomes" id="UP001237780"/>
    </source>
</evidence>
<protein>
    <submittedName>
        <fullName evidence="4">EAL domain-containing protein (Putative c-di-GMP-specific phosphodiesterase class I)/GGDEF domain-containing protein</fullName>
    </submittedName>
</protein>
<dbReference type="Pfam" id="PF00563">
    <property type="entry name" value="EAL"/>
    <property type="match status" value="1"/>
</dbReference>
<dbReference type="Gene3D" id="3.20.20.450">
    <property type="entry name" value="EAL domain"/>
    <property type="match status" value="1"/>
</dbReference>
<dbReference type="Gene3D" id="3.30.70.270">
    <property type="match status" value="1"/>
</dbReference>
<dbReference type="CDD" id="cd01948">
    <property type="entry name" value="EAL"/>
    <property type="match status" value="1"/>
</dbReference>
<dbReference type="Proteomes" id="UP001237780">
    <property type="component" value="Unassembled WGS sequence"/>
</dbReference>
<dbReference type="InterPro" id="IPR003660">
    <property type="entry name" value="HAMP_dom"/>
</dbReference>
<feature type="domain" description="HAMP" evidence="3">
    <location>
        <begin position="338"/>
        <end position="391"/>
    </location>
</feature>
<keyword evidence="1" id="KW-0812">Transmembrane</keyword>
<dbReference type="Gene3D" id="6.10.340.10">
    <property type="match status" value="1"/>
</dbReference>